<dbReference type="AlphaFoldDB" id="A0A0K2TKI7"/>
<evidence type="ECO:0000313" key="7">
    <source>
        <dbReference type="EMBL" id="CDW26538.1"/>
    </source>
</evidence>
<dbReference type="SUPFAM" id="SSF49842">
    <property type="entry name" value="TNF-like"/>
    <property type="match status" value="1"/>
</dbReference>
<dbReference type="PROSITE" id="PS50871">
    <property type="entry name" value="C1Q"/>
    <property type="match status" value="1"/>
</dbReference>
<evidence type="ECO:0000256" key="5">
    <source>
        <dbReference type="SAM" id="MobiDB-lite"/>
    </source>
</evidence>
<dbReference type="InterPro" id="IPR001073">
    <property type="entry name" value="C1q_dom"/>
</dbReference>
<evidence type="ECO:0000256" key="1">
    <source>
        <dbReference type="ARBA" id="ARBA00004613"/>
    </source>
</evidence>
<keyword evidence="4" id="KW-0175">Coiled coil</keyword>
<gene>
    <name evidence="7" type="primary">c1ql4l</name>
</gene>
<dbReference type="PANTHER" id="PTHR22923">
    <property type="entry name" value="CEREBELLIN-RELATED"/>
    <property type="match status" value="1"/>
</dbReference>
<evidence type="ECO:0000256" key="3">
    <source>
        <dbReference type="ARBA" id="ARBA00022729"/>
    </source>
</evidence>
<dbReference type="Gene3D" id="2.60.120.40">
    <property type="match status" value="1"/>
</dbReference>
<name>A0A0K2TKI7_LEPSM</name>
<protein>
    <submittedName>
        <fullName evidence="7">Complement component 1, q subcomponentlike 4 like [Danio rerio]</fullName>
    </submittedName>
</protein>
<feature type="coiled-coil region" evidence="4">
    <location>
        <begin position="2"/>
        <end position="79"/>
    </location>
</feature>
<dbReference type="GO" id="GO:0005576">
    <property type="term" value="C:extracellular region"/>
    <property type="evidence" value="ECO:0007669"/>
    <property type="project" value="UniProtKB-SubCell"/>
</dbReference>
<dbReference type="SMART" id="SM00110">
    <property type="entry name" value="C1Q"/>
    <property type="match status" value="1"/>
</dbReference>
<proteinExistence type="predicted"/>
<keyword evidence="2" id="KW-0964">Secreted</keyword>
<feature type="region of interest" description="Disordered" evidence="5">
    <location>
        <begin position="165"/>
        <end position="187"/>
    </location>
</feature>
<evidence type="ECO:0000256" key="2">
    <source>
        <dbReference type="ARBA" id="ARBA00022525"/>
    </source>
</evidence>
<comment type="subcellular location">
    <subcellularLocation>
        <location evidence="1">Secreted</location>
    </subcellularLocation>
</comment>
<dbReference type="Pfam" id="PF00386">
    <property type="entry name" value="C1q"/>
    <property type="match status" value="1"/>
</dbReference>
<dbReference type="OrthoDB" id="6365801at2759"/>
<dbReference type="EMBL" id="HACA01009177">
    <property type="protein sequence ID" value="CDW26538.1"/>
    <property type="molecule type" value="Transcribed_RNA"/>
</dbReference>
<feature type="compositionally biased region" description="Basic and acidic residues" evidence="5">
    <location>
        <begin position="170"/>
        <end position="187"/>
    </location>
</feature>
<dbReference type="InterPro" id="IPR008983">
    <property type="entry name" value="Tumour_necrosis_fac-like_dom"/>
</dbReference>
<accession>A0A0K2TKI7</accession>
<dbReference type="PANTHER" id="PTHR22923:SF116">
    <property type="entry name" value="C1Q DOMAIN-CONTAINING PROTEIN"/>
    <property type="match status" value="1"/>
</dbReference>
<sequence>MADNLEQDLNATTESCNNFNNKLTDTLRGLITANKDRKDEIDALRGDHEQLRKDHDAFVVSAERENDLRKNEVKSLEERQQKDNQARIVDISKLEGKLDTENSARKSEIQDLDKWAKGENDARKTEIANLDNFAKSENDARKAEIADLNNFAKTENDGRISDIAALNSRMDSENKQRSEEDKNLNERVDKEIKDREEALKDLQNRMDSQNDDRNKEMDELRTRMMKENAFLKSLAGKPLSVYFDAYRTKAYDGGGEENLTFNGVSCNVGGGLDPESGVFIAPIGGAYIFIFHVATHDNKKALLSIRHNGEEVASIFDQNHKDNHKNSMAGTTILLSLKKGDEVVVYAYTGTWLADFPMNHYTHWVGLLLKPSEEAIQEFRDSAEEGNFEEVPAN</sequence>
<reference evidence="7" key="1">
    <citation type="submission" date="2014-05" db="EMBL/GenBank/DDBJ databases">
        <authorList>
            <person name="Chronopoulou M."/>
        </authorList>
    </citation>
    <scope>NUCLEOTIDE SEQUENCE</scope>
    <source>
        <tissue evidence="7">Whole organism</tissue>
    </source>
</reference>
<evidence type="ECO:0000259" key="6">
    <source>
        <dbReference type="PROSITE" id="PS50871"/>
    </source>
</evidence>
<evidence type="ECO:0000256" key="4">
    <source>
        <dbReference type="SAM" id="Coils"/>
    </source>
</evidence>
<dbReference type="InterPro" id="IPR050822">
    <property type="entry name" value="Cerebellin_Synaptic_Org"/>
</dbReference>
<organism evidence="7">
    <name type="scientific">Lepeophtheirus salmonis</name>
    <name type="common">Salmon louse</name>
    <name type="synonym">Caligus salmonis</name>
    <dbReference type="NCBI Taxonomy" id="72036"/>
    <lineage>
        <taxon>Eukaryota</taxon>
        <taxon>Metazoa</taxon>
        <taxon>Ecdysozoa</taxon>
        <taxon>Arthropoda</taxon>
        <taxon>Crustacea</taxon>
        <taxon>Multicrustacea</taxon>
        <taxon>Hexanauplia</taxon>
        <taxon>Copepoda</taxon>
        <taxon>Siphonostomatoida</taxon>
        <taxon>Caligidae</taxon>
        <taxon>Lepeophtheirus</taxon>
    </lineage>
</organism>
<keyword evidence="3" id="KW-0732">Signal</keyword>
<feature type="domain" description="C1q" evidence="6">
    <location>
        <begin position="236"/>
        <end position="375"/>
    </location>
</feature>